<comment type="caution">
    <text evidence="8">The sequence shown here is derived from an EMBL/GenBank/DDBJ whole genome shotgun (WGS) entry which is preliminary data.</text>
</comment>
<dbReference type="InterPro" id="IPR011598">
    <property type="entry name" value="bHLH_dom"/>
</dbReference>
<keyword evidence="5" id="KW-0539">Nucleus</keyword>
<evidence type="ECO:0000256" key="5">
    <source>
        <dbReference type="ARBA" id="ARBA00023242"/>
    </source>
</evidence>
<evidence type="ECO:0000313" key="8">
    <source>
        <dbReference type="EMBL" id="KAL3615247.1"/>
    </source>
</evidence>
<dbReference type="PANTHER" id="PTHR45914:SF24">
    <property type="entry name" value="BHLH DOMAIN-CONTAINING PROTEIN"/>
    <property type="match status" value="1"/>
</dbReference>
<feature type="region of interest" description="Disordered" evidence="6">
    <location>
        <begin position="112"/>
        <end position="141"/>
    </location>
</feature>
<dbReference type="SUPFAM" id="SSF47459">
    <property type="entry name" value="HLH, helix-loop-helix DNA-binding domain"/>
    <property type="match status" value="1"/>
</dbReference>
<evidence type="ECO:0000259" key="7">
    <source>
        <dbReference type="PROSITE" id="PS50888"/>
    </source>
</evidence>
<protein>
    <recommendedName>
        <fullName evidence="7">BHLH domain-containing protein</fullName>
    </recommendedName>
</protein>
<feature type="compositionally biased region" description="Basic residues" evidence="6">
    <location>
        <begin position="123"/>
        <end position="134"/>
    </location>
</feature>
<dbReference type="InterPro" id="IPR036638">
    <property type="entry name" value="HLH_DNA-bd_sf"/>
</dbReference>
<dbReference type="InterPro" id="IPR045843">
    <property type="entry name" value="IND-like"/>
</dbReference>
<keyword evidence="2" id="KW-0805">Transcription regulation</keyword>
<sequence>MAENHYQQFLTPPPLIAGVKSSSDEAFLNSTRDGISLRSLLNNGSFEPSTEDLNLLQMPKTEPLIAVEDNLLSDECTPYNFFSDSTPPSLPHRLPSLLSYEQPQNSAAVISPNANPRVEKTTSYRKRRSSKRQQRPSDKTRYLQKLLPWDGKANMATVLEEAYKYIKFLQAQVSVLQSMPCESNSRAAADAATMNNGGGGMLGKLNRQQLLQVAANTPAVQTQLYSKGCCLYSMEQMMLLKKKALYHQMMTDSSVNPNSFFSRN</sequence>
<dbReference type="GO" id="GO:0003677">
    <property type="term" value="F:DNA binding"/>
    <property type="evidence" value="ECO:0007669"/>
    <property type="project" value="UniProtKB-KW"/>
</dbReference>
<keyword evidence="3" id="KW-0238">DNA-binding</keyword>
<dbReference type="PROSITE" id="PS50888">
    <property type="entry name" value="BHLH"/>
    <property type="match status" value="1"/>
</dbReference>
<evidence type="ECO:0000256" key="4">
    <source>
        <dbReference type="ARBA" id="ARBA00023163"/>
    </source>
</evidence>
<dbReference type="InterPro" id="IPR045239">
    <property type="entry name" value="bHLH95_bHLH"/>
</dbReference>
<name>A0ABD3BD80_9LAMI</name>
<comment type="subcellular location">
    <subcellularLocation>
        <location evidence="1">Nucleus</location>
    </subcellularLocation>
</comment>
<evidence type="ECO:0000256" key="6">
    <source>
        <dbReference type="SAM" id="MobiDB-lite"/>
    </source>
</evidence>
<evidence type="ECO:0000256" key="3">
    <source>
        <dbReference type="ARBA" id="ARBA00023125"/>
    </source>
</evidence>
<dbReference type="CDD" id="cd11393">
    <property type="entry name" value="bHLH_AtbHLH_like"/>
    <property type="match status" value="1"/>
</dbReference>
<evidence type="ECO:0000256" key="2">
    <source>
        <dbReference type="ARBA" id="ARBA00023015"/>
    </source>
</evidence>
<accession>A0ABD3BD80</accession>
<evidence type="ECO:0000313" key="9">
    <source>
        <dbReference type="Proteomes" id="UP001632038"/>
    </source>
</evidence>
<dbReference type="EMBL" id="JAVIJP010000100">
    <property type="protein sequence ID" value="KAL3615247.1"/>
    <property type="molecule type" value="Genomic_DNA"/>
</dbReference>
<reference evidence="9" key="1">
    <citation type="journal article" date="2024" name="IScience">
        <title>Strigolactones Initiate the Formation of Haustorium-like Structures in Castilleja.</title>
        <authorList>
            <person name="Buerger M."/>
            <person name="Peterson D."/>
            <person name="Chory J."/>
        </authorList>
    </citation>
    <scope>NUCLEOTIDE SEQUENCE [LARGE SCALE GENOMIC DNA]</scope>
</reference>
<dbReference type="AlphaFoldDB" id="A0ABD3BD80"/>
<dbReference type="Gene3D" id="4.10.280.10">
    <property type="entry name" value="Helix-loop-helix DNA-binding domain"/>
    <property type="match status" value="1"/>
</dbReference>
<keyword evidence="4" id="KW-0804">Transcription</keyword>
<dbReference type="Proteomes" id="UP001632038">
    <property type="component" value="Unassembled WGS sequence"/>
</dbReference>
<evidence type="ECO:0000256" key="1">
    <source>
        <dbReference type="ARBA" id="ARBA00004123"/>
    </source>
</evidence>
<dbReference type="PANTHER" id="PTHR45914">
    <property type="entry name" value="TRANSCRIPTION FACTOR HEC3-RELATED"/>
    <property type="match status" value="1"/>
</dbReference>
<keyword evidence="9" id="KW-1185">Reference proteome</keyword>
<organism evidence="8 9">
    <name type="scientific">Castilleja foliolosa</name>
    <dbReference type="NCBI Taxonomy" id="1961234"/>
    <lineage>
        <taxon>Eukaryota</taxon>
        <taxon>Viridiplantae</taxon>
        <taxon>Streptophyta</taxon>
        <taxon>Embryophyta</taxon>
        <taxon>Tracheophyta</taxon>
        <taxon>Spermatophyta</taxon>
        <taxon>Magnoliopsida</taxon>
        <taxon>eudicotyledons</taxon>
        <taxon>Gunneridae</taxon>
        <taxon>Pentapetalae</taxon>
        <taxon>asterids</taxon>
        <taxon>lamiids</taxon>
        <taxon>Lamiales</taxon>
        <taxon>Orobanchaceae</taxon>
        <taxon>Pedicularideae</taxon>
        <taxon>Castillejinae</taxon>
        <taxon>Castilleja</taxon>
    </lineage>
</organism>
<gene>
    <name evidence="8" type="ORF">CASFOL_040908</name>
</gene>
<proteinExistence type="predicted"/>
<feature type="domain" description="BHLH" evidence="7">
    <location>
        <begin position="120"/>
        <end position="169"/>
    </location>
</feature>
<dbReference type="GO" id="GO:0005634">
    <property type="term" value="C:nucleus"/>
    <property type="evidence" value="ECO:0007669"/>
    <property type="project" value="UniProtKB-SubCell"/>
</dbReference>